<evidence type="ECO:0000256" key="6">
    <source>
        <dbReference type="SAM" id="Phobius"/>
    </source>
</evidence>
<dbReference type="NCBIfam" id="TIGR02783">
    <property type="entry name" value="TrbL_P"/>
    <property type="match status" value="1"/>
</dbReference>
<feature type="transmembrane region" description="Helical" evidence="6">
    <location>
        <begin position="49"/>
        <end position="67"/>
    </location>
</feature>
<geneLocation type="plasmid" evidence="9">
    <name>pVPE61b</name>
</geneLocation>
<dbReference type="RefSeq" id="WP_042774535.1">
    <property type="nucleotide sequence ID" value="NZ_AP014859.1"/>
</dbReference>
<feature type="transmembrane region" description="Helical" evidence="6">
    <location>
        <begin position="275"/>
        <end position="300"/>
    </location>
</feature>
<feature type="compositionally biased region" description="Polar residues" evidence="5">
    <location>
        <begin position="407"/>
        <end position="418"/>
    </location>
</feature>
<evidence type="ECO:0000313" key="9">
    <source>
        <dbReference type="EMBL" id="BAX57085.1"/>
    </source>
</evidence>
<keyword evidence="3 6" id="KW-1133">Transmembrane helix</keyword>
<evidence type="ECO:0000256" key="3">
    <source>
        <dbReference type="ARBA" id="ARBA00022989"/>
    </source>
</evidence>
<dbReference type="GO" id="GO:0030255">
    <property type="term" value="P:protein secretion by the type IV secretion system"/>
    <property type="evidence" value="ECO:0007669"/>
    <property type="project" value="InterPro"/>
</dbReference>
<organism evidence="9">
    <name type="scientific">Vibrio parahaemolyticus</name>
    <dbReference type="NCBI Taxonomy" id="670"/>
    <lineage>
        <taxon>Bacteria</taxon>
        <taxon>Pseudomonadati</taxon>
        <taxon>Pseudomonadota</taxon>
        <taxon>Gammaproteobacteria</taxon>
        <taxon>Vibrionales</taxon>
        <taxon>Vibrionaceae</taxon>
        <taxon>Vibrio</taxon>
    </lineage>
</organism>
<evidence type="ECO:0000256" key="2">
    <source>
        <dbReference type="ARBA" id="ARBA00022692"/>
    </source>
</evidence>
<dbReference type="GO" id="GO:0016020">
    <property type="term" value="C:membrane"/>
    <property type="evidence" value="ECO:0007669"/>
    <property type="project" value="UniProtKB-SubCell"/>
</dbReference>
<dbReference type="AlphaFoldDB" id="A0A1Y1BAZ4"/>
<dbReference type="Pfam" id="PF04610">
    <property type="entry name" value="TrbL"/>
    <property type="match status" value="1"/>
</dbReference>
<proteinExistence type="predicted"/>
<feature type="transmembrane region" description="Helical" evidence="6">
    <location>
        <begin position="236"/>
        <end position="255"/>
    </location>
</feature>
<sequence length="438" mass="46095">MKKGLVLLALLSHPALAADNNNALDTILAKFNAITATWEPIITDAVTNLFWLLVIASFTWSAIKLWLHQKGLEHFIAELFERVMTVGFCWFLVVNASPLAWTVLNSMQEVASRLSGSNDKLSPSNIVELGLTLAHRVWESSSGFDVGQFVIIGLCGLIVLIVLALIAAQLTILLVGSYIILNGGVIVMGFLGSEWTRDHGMNYFTTVLGMSVQIFIMQLLVIIGNETFLSFINNPGAGSADYLMMVVMSVIYYALVNTVPAMASSLTTGRFVFNTAGAVGSAAGLMGAAAGIGMAAASLAKGGMGKAAQLAGKTSPGKKVASGIDQLAKSSPAFKGAAAGAKAITKGSGKLGKAALSAMASQSPVGRAFKEMSNSSSVPKNGHQQMMKAMKQGDASSAISHGDAIKQATQGVKPTSNHDALKARLQQQRQQTRSYKKP</sequence>
<evidence type="ECO:0000313" key="8">
    <source>
        <dbReference type="EMBL" id="BAX56819.1"/>
    </source>
</evidence>
<feature type="region of interest" description="Disordered" evidence="5">
    <location>
        <begin position="388"/>
        <end position="438"/>
    </location>
</feature>
<feature type="compositionally biased region" description="Low complexity" evidence="5">
    <location>
        <begin position="424"/>
        <end position="438"/>
    </location>
</feature>
<evidence type="ECO:0000256" key="1">
    <source>
        <dbReference type="ARBA" id="ARBA00004141"/>
    </source>
</evidence>
<evidence type="ECO:0000256" key="7">
    <source>
        <dbReference type="SAM" id="SignalP"/>
    </source>
</evidence>
<name>A0A1Y1BAZ4_VIBPH</name>
<feature type="signal peptide" evidence="7">
    <location>
        <begin position="1"/>
        <end position="17"/>
    </location>
</feature>
<keyword evidence="4 6" id="KW-0472">Membrane</keyword>
<keyword evidence="2 6" id="KW-0812">Transmembrane</keyword>
<dbReference type="InterPro" id="IPR014150">
    <property type="entry name" value="Conjugal_tfr_TrbL"/>
</dbReference>
<reference evidence="10 11" key="2">
    <citation type="submission" date="2020-04" db="EMBL/GenBank/DDBJ databases">
        <title>Whole-genome sequencing of Vibrio spp. from China reveals different genetic environments of blaCTX-M-14 among diverse lineages.</title>
        <authorList>
            <person name="Zheng Z."/>
            <person name="Ye L."/>
            <person name="Chen S."/>
        </authorList>
    </citation>
    <scope>NUCLEOTIDE SEQUENCE [LARGE SCALE GENOMIC DNA]</scope>
    <source>
        <strain evidence="10 11">Vb0574</strain>
    </source>
</reference>
<feature type="transmembrane region" description="Helical" evidence="6">
    <location>
        <begin position="79"/>
        <end position="104"/>
    </location>
</feature>
<geneLocation type="plasmid" evidence="8">
    <name>pVP2HP</name>
</geneLocation>
<evidence type="ECO:0000313" key="11">
    <source>
        <dbReference type="Proteomes" id="UP000555836"/>
    </source>
</evidence>
<evidence type="ECO:0000256" key="4">
    <source>
        <dbReference type="ARBA" id="ARBA00023136"/>
    </source>
</evidence>
<keyword evidence="7" id="KW-0732">Signal</keyword>
<comment type="subcellular location">
    <subcellularLocation>
        <location evidence="1">Membrane</location>
        <topology evidence="1">Multi-pass membrane protein</topology>
    </subcellularLocation>
</comment>
<feature type="transmembrane region" description="Helical" evidence="6">
    <location>
        <begin position="203"/>
        <end position="224"/>
    </location>
</feature>
<gene>
    <name evidence="10" type="primary">trbL</name>
    <name evidence="10" type="ORF">HKB21_02465</name>
</gene>
<reference evidence="9" key="1">
    <citation type="journal article" date="2017" name="Infect. Genet. Evol.">
        <title>Plasmid dynamics in Vibrio parahaemolyticus strains related to shrimp Acute Hepatopancreatic Necrosis Syndrome (AHPNS).</title>
        <authorList>
            <person name="Theethakaew C."/>
            <person name="Nakamura S."/>
            <person name="Motooka D."/>
            <person name="Matsuda S."/>
            <person name="Kodama T."/>
            <person name="Chonsin K."/>
            <person name="Suthienkul O."/>
            <person name="Iida T."/>
        </authorList>
    </citation>
    <scope>NUCLEOTIDE SEQUENCE</scope>
    <source>
        <strain evidence="9">VPE61</strain>
        <plasmid evidence="8">pVP2HP</plasmid>
        <plasmid evidence="9">pVPE61b</plasmid>
    </source>
</reference>
<protein>
    <submittedName>
        <fullName evidence="9 10">Conjugative transfer protein TrbL</fullName>
    </submittedName>
</protein>
<keyword evidence="9" id="KW-0614">Plasmid</keyword>
<evidence type="ECO:0000313" key="10">
    <source>
        <dbReference type="EMBL" id="NMU24484.1"/>
    </source>
</evidence>
<evidence type="ECO:0000256" key="5">
    <source>
        <dbReference type="SAM" id="MobiDB-lite"/>
    </source>
</evidence>
<feature type="transmembrane region" description="Helical" evidence="6">
    <location>
        <begin position="172"/>
        <end position="191"/>
    </location>
</feature>
<feature type="chain" id="PRO_5010956959" evidence="7">
    <location>
        <begin position="18"/>
        <end position="438"/>
    </location>
</feature>
<feature type="transmembrane region" description="Helical" evidence="6">
    <location>
        <begin position="146"/>
        <end position="165"/>
    </location>
</feature>
<dbReference type="Proteomes" id="UP000555836">
    <property type="component" value="Unassembled WGS sequence"/>
</dbReference>
<dbReference type="EMBL" id="AP014861">
    <property type="protein sequence ID" value="BAX57085.1"/>
    <property type="molecule type" value="Genomic_DNA"/>
</dbReference>
<dbReference type="EMBL" id="AP014859">
    <property type="protein sequence ID" value="BAX56819.1"/>
    <property type="molecule type" value="Genomic_DNA"/>
</dbReference>
<accession>A0A1Y1BAZ4</accession>
<dbReference type="InterPro" id="IPR007688">
    <property type="entry name" value="Conjugal_tfr_TrbL/VirB6"/>
</dbReference>
<dbReference type="EMBL" id="JABCLD010000333">
    <property type="protein sequence ID" value="NMU24484.1"/>
    <property type="molecule type" value="Genomic_DNA"/>
</dbReference>